<feature type="signal peptide" evidence="4">
    <location>
        <begin position="1"/>
        <end position="23"/>
    </location>
</feature>
<dbReference type="Proteomes" id="UP001153620">
    <property type="component" value="Chromosome 3"/>
</dbReference>
<dbReference type="InterPro" id="IPR003598">
    <property type="entry name" value="Ig_sub2"/>
</dbReference>
<evidence type="ECO:0000313" key="7">
    <source>
        <dbReference type="Proteomes" id="UP001153620"/>
    </source>
</evidence>
<dbReference type="GO" id="GO:0005886">
    <property type="term" value="C:plasma membrane"/>
    <property type="evidence" value="ECO:0007669"/>
    <property type="project" value="TreeGrafter"/>
</dbReference>
<dbReference type="EMBL" id="OU895879">
    <property type="protein sequence ID" value="CAH1729198.1"/>
    <property type="molecule type" value="Genomic_DNA"/>
</dbReference>
<name>A0A9P0J5A0_9DIPT</name>
<dbReference type="PIRSF" id="PIRSF000615">
    <property type="entry name" value="TyrPK_CSF1-R"/>
    <property type="match status" value="1"/>
</dbReference>
<dbReference type="SMART" id="SM00408">
    <property type="entry name" value="IGc2"/>
    <property type="match status" value="3"/>
</dbReference>
<dbReference type="InterPro" id="IPR036179">
    <property type="entry name" value="Ig-like_dom_sf"/>
</dbReference>
<gene>
    <name evidence="6" type="ORF">CHIRRI_LOCUS11324</name>
</gene>
<protein>
    <recommendedName>
        <fullName evidence="5">Ig-like domain-containing protein</fullName>
    </recommendedName>
</protein>
<feature type="chain" id="PRO_5040442635" description="Ig-like domain-containing protein" evidence="4">
    <location>
        <begin position="24"/>
        <end position="496"/>
    </location>
</feature>
<evidence type="ECO:0000256" key="1">
    <source>
        <dbReference type="ARBA" id="ARBA00023157"/>
    </source>
</evidence>
<feature type="domain" description="Ig-like" evidence="5">
    <location>
        <begin position="268"/>
        <end position="359"/>
    </location>
</feature>
<organism evidence="6 7">
    <name type="scientific">Chironomus riparius</name>
    <dbReference type="NCBI Taxonomy" id="315576"/>
    <lineage>
        <taxon>Eukaryota</taxon>
        <taxon>Metazoa</taxon>
        <taxon>Ecdysozoa</taxon>
        <taxon>Arthropoda</taxon>
        <taxon>Hexapoda</taxon>
        <taxon>Insecta</taxon>
        <taxon>Pterygota</taxon>
        <taxon>Neoptera</taxon>
        <taxon>Endopterygota</taxon>
        <taxon>Diptera</taxon>
        <taxon>Nematocera</taxon>
        <taxon>Chironomoidea</taxon>
        <taxon>Chironomidae</taxon>
        <taxon>Chironominae</taxon>
        <taxon>Chironomus</taxon>
    </lineage>
</organism>
<sequence length="496" mass="56801">MDKKLLLSIGLLFIVLITQYADCAPAEADNDESEYLQDDQDNYDESYDEKDDDKDRKISSTTETNEIYKTENYTEIIDTGKNVRMECKGEFDENAIFLWYNGTRIIAQGQAFQITDKRIKFSKKDGSLTIEGVDMYDNAIYKCRAFHKSERFETNVKLIVNGPPKMIKIGHNRDNSFVGGKKLFYKASEKDLRFKCTVPNAQPEAKITWIHNGNAIQESKDRDIKFVEESIFEIRVLHARHAGEYECEATNEYGSIKSKFSIDVQFAPFFRPHHNFFNADIGNDVEIFCTYKASPAATSVKWFKNGNQIHENDKFVIKADEKDHHDRTKLLIKDVEQNDLGVYYCEVQNSLGTKKENITLDLVPAPPKFEAFKYINNYLYTDWIVKSHQELQSMIILYRNNENGWSQAEAKITNQNPLRAGEFKVQGSLSLEAGEWTIMGRAKNSYGWSDDAYAQQTTIKIPKDTTESAEMTSSASSIVSSICGSLVAILITRYFV</sequence>
<dbReference type="CDD" id="cd00096">
    <property type="entry name" value="Ig"/>
    <property type="match status" value="2"/>
</dbReference>
<dbReference type="SUPFAM" id="SSF48726">
    <property type="entry name" value="Immunoglobulin"/>
    <property type="match status" value="3"/>
</dbReference>
<keyword evidence="1" id="KW-1015">Disulfide bond</keyword>
<dbReference type="InterPro" id="IPR013783">
    <property type="entry name" value="Ig-like_fold"/>
</dbReference>
<reference evidence="6" key="2">
    <citation type="submission" date="2022-10" db="EMBL/GenBank/DDBJ databases">
        <authorList>
            <consortium name="ENA_rothamsted_submissions"/>
            <consortium name="culmorum"/>
            <person name="King R."/>
        </authorList>
    </citation>
    <scope>NUCLEOTIDE SEQUENCE</scope>
</reference>
<dbReference type="PANTHER" id="PTHR45080">
    <property type="entry name" value="CONTACTIN 5"/>
    <property type="match status" value="1"/>
</dbReference>
<keyword evidence="4" id="KW-0732">Signal</keyword>
<evidence type="ECO:0000256" key="2">
    <source>
        <dbReference type="ARBA" id="ARBA00023319"/>
    </source>
</evidence>
<dbReference type="PANTHER" id="PTHR45080:SF38">
    <property type="entry name" value="FI23916P1-RELATED"/>
    <property type="match status" value="1"/>
</dbReference>
<evidence type="ECO:0000313" key="6">
    <source>
        <dbReference type="EMBL" id="CAH1729198.1"/>
    </source>
</evidence>
<dbReference type="InterPro" id="IPR003599">
    <property type="entry name" value="Ig_sub"/>
</dbReference>
<feature type="domain" description="Ig-like" evidence="5">
    <location>
        <begin position="164"/>
        <end position="263"/>
    </location>
</feature>
<keyword evidence="7" id="KW-1185">Reference proteome</keyword>
<dbReference type="GO" id="GO:0008046">
    <property type="term" value="F:axon guidance receptor activity"/>
    <property type="evidence" value="ECO:0007669"/>
    <property type="project" value="TreeGrafter"/>
</dbReference>
<feature type="domain" description="Ig-like" evidence="5">
    <location>
        <begin position="65"/>
        <end position="159"/>
    </location>
</feature>
<dbReference type="FunFam" id="2.60.40.10:FF:000032">
    <property type="entry name" value="palladin isoform X1"/>
    <property type="match status" value="1"/>
</dbReference>
<dbReference type="AlphaFoldDB" id="A0A9P0J5A0"/>
<dbReference type="Pfam" id="PF07679">
    <property type="entry name" value="I-set"/>
    <property type="match status" value="3"/>
</dbReference>
<evidence type="ECO:0000259" key="5">
    <source>
        <dbReference type="PROSITE" id="PS50835"/>
    </source>
</evidence>
<evidence type="ECO:0000256" key="3">
    <source>
        <dbReference type="SAM" id="MobiDB-lite"/>
    </source>
</evidence>
<dbReference type="GO" id="GO:0030424">
    <property type="term" value="C:axon"/>
    <property type="evidence" value="ECO:0007669"/>
    <property type="project" value="TreeGrafter"/>
</dbReference>
<reference evidence="6" key="1">
    <citation type="submission" date="2022-01" db="EMBL/GenBank/DDBJ databases">
        <authorList>
            <person name="King R."/>
        </authorList>
    </citation>
    <scope>NUCLEOTIDE SEQUENCE</scope>
</reference>
<feature type="region of interest" description="Disordered" evidence="3">
    <location>
        <begin position="28"/>
        <end position="59"/>
    </location>
</feature>
<dbReference type="Gene3D" id="2.60.40.10">
    <property type="entry name" value="Immunoglobulins"/>
    <property type="match status" value="3"/>
</dbReference>
<dbReference type="InterPro" id="IPR007110">
    <property type="entry name" value="Ig-like_dom"/>
</dbReference>
<dbReference type="InterPro" id="IPR013098">
    <property type="entry name" value="Ig_I-set"/>
</dbReference>
<dbReference type="GO" id="GO:0007156">
    <property type="term" value="P:homophilic cell adhesion via plasma membrane adhesion molecules"/>
    <property type="evidence" value="ECO:0007669"/>
    <property type="project" value="TreeGrafter"/>
</dbReference>
<dbReference type="OrthoDB" id="4243at2759"/>
<dbReference type="SMART" id="SM00409">
    <property type="entry name" value="IG"/>
    <property type="match status" value="3"/>
</dbReference>
<evidence type="ECO:0000256" key="4">
    <source>
        <dbReference type="SAM" id="SignalP"/>
    </source>
</evidence>
<proteinExistence type="predicted"/>
<keyword evidence="2" id="KW-0393">Immunoglobulin domain</keyword>
<dbReference type="InterPro" id="IPR050958">
    <property type="entry name" value="Cell_Adh-Cytoskel_Orgn"/>
</dbReference>
<dbReference type="GO" id="GO:0043025">
    <property type="term" value="C:neuronal cell body"/>
    <property type="evidence" value="ECO:0007669"/>
    <property type="project" value="TreeGrafter"/>
</dbReference>
<accession>A0A9P0J5A0</accession>
<dbReference type="PROSITE" id="PS50835">
    <property type="entry name" value="IG_LIKE"/>
    <property type="match status" value="3"/>
</dbReference>
<feature type="compositionally biased region" description="Acidic residues" evidence="3">
    <location>
        <begin position="28"/>
        <end position="52"/>
    </location>
</feature>
<dbReference type="GO" id="GO:0050808">
    <property type="term" value="P:synapse organization"/>
    <property type="evidence" value="ECO:0007669"/>
    <property type="project" value="TreeGrafter"/>
</dbReference>